<feature type="compositionally biased region" description="Low complexity" evidence="1">
    <location>
        <begin position="62"/>
        <end position="74"/>
    </location>
</feature>
<proteinExistence type="predicted"/>
<name>A0A915IHN3_ROMCU</name>
<evidence type="ECO:0000256" key="1">
    <source>
        <dbReference type="SAM" id="MobiDB-lite"/>
    </source>
</evidence>
<feature type="region of interest" description="Disordered" evidence="1">
    <location>
        <begin position="52"/>
        <end position="74"/>
    </location>
</feature>
<dbReference type="WBParaSite" id="nRc.2.0.1.t13686-RA">
    <property type="protein sequence ID" value="nRc.2.0.1.t13686-RA"/>
    <property type="gene ID" value="nRc.2.0.1.g13686"/>
</dbReference>
<accession>A0A915IHN3</accession>
<organism evidence="2 3">
    <name type="scientific">Romanomermis culicivorax</name>
    <name type="common">Nematode worm</name>
    <dbReference type="NCBI Taxonomy" id="13658"/>
    <lineage>
        <taxon>Eukaryota</taxon>
        <taxon>Metazoa</taxon>
        <taxon>Ecdysozoa</taxon>
        <taxon>Nematoda</taxon>
        <taxon>Enoplea</taxon>
        <taxon>Dorylaimia</taxon>
        <taxon>Mermithida</taxon>
        <taxon>Mermithoidea</taxon>
        <taxon>Mermithidae</taxon>
        <taxon>Romanomermis</taxon>
    </lineage>
</organism>
<evidence type="ECO:0000313" key="3">
    <source>
        <dbReference type="WBParaSite" id="nRc.2.0.1.t13686-RA"/>
    </source>
</evidence>
<reference evidence="3" key="1">
    <citation type="submission" date="2022-11" db="UniProtKB">
        <authorList>
            <consortium name="WormBaseParasite"/>
        </authorList>
    </citation>
    <scope>IDENTIFICATION</scope>
</reference>
<protein>
    <submittedName>
        <fullName evidence="3">Uncharacterized protein</fullName>
    </submittedName>
</protein>
<sequence>MLFPEHNWMDYPDALKDEIQRILLLPSMPAPSVPQPTQIVQPAPVVAQAAIPPSSALPPHHPSLSSSHLRLYCP</sequence>
<dbReference type="Proteomes" id="UP000887565">
    <property type="component" value="Unplaced"/>
</dbReference>
<dbReference type="AlphaFoldDB" id="A0A915IHN3"/>
<evidence type="ECO:0000313" key="2">
    <source>
        <dbReference type="Proteomes" id="UP000887565"/>
    </source>
</evidence>
<keyword evidence="2" id="KW-1185">Reference proteome</keyword>